<proteinExistence type="predicted"/>
<reference evidence="2" key="1">
    <citation type="submission" date="2022-11" db="UniProtKB">
        <authorList>
            <consortium name="WormBaseParasite"/>
        </authorList>
    </citation>
    <scope>IDENTIFICATION</scope>
</reference>
<organism evidence="1 2">
    <name type="scientific">Ditylenchus dipsaci</name>
    <dbReference type="NCBI Taxonomy" id="166011"/>
    <lineage>
        <taxon>Eukaryota</taxon>
        <taxon>Metazoa</taxon>
        <taxon>Ecdysozoa</taxon>
        <taxon>Nematoda</taxon>
        <taxon>Chromadorea</taxon>
        <taxon>Rhabditida</taxon>
        <taxon>Tylenchina</taxon>
        <taxon>Tylenchomorpha</taxon>
        <taxon>Sphaerularioidea</taxon>
        <taxon>Anguinidae</taxon>
        <taxon>Anguininae</taxon>
        <taxon>Ditylenchus</taxon>
    </lineage>
</organism>
<keyword evidence="1" id="KW-1185">Reference proteome</keyword>
<dbReference type="AlphaFoldDB" id="A0A915DXE6"/>
<dbReference type="WBParaSite" id="jg24196">
    <property type="protein sequence ID" value="jg24196"/>
    <property type="gene ID" value="jg24196"/>
</dbReference>
<dbReference type="Proteomes" id="UP000887574">
    <property type="component" value="Unplaced"/>
</dbReference>
<evidence type="ECO:0000313" key="1">
    <source>
        <dbReference type="Proteomes" id="UP000887574"/>
    </source>
</evidence>
<sequence length="110" mass="12567">MVKKNASVSCVSVEITIALMTAAFNWAEEWNLAVVSMEKASREKTGELDMGTTNRADFKQWPNQLVKAVRPEEIHVVNAMCYAKGQNPDEDEFEDDDQEDEETCYTLWMI</sequence>
<accession>A0A915DXE6</accession>
<protein>
    <submittedName>
        <fullName evidence="2">Uncharacterized protein</fullName>
    </submittedName>
</protein>
<evidence type="ECO:0000313" key="2">
    <source>
        <dbReference type="WBParaSite" id="jg24196"/>
    </source>
</evidence>
<name>A0A915DXE6_9BILA</name>